<dbReference type="SUPFAM" id="SSF143120">
    <property type="entry name" value="YefM-like"/>
    <property type="match status" value="1"/>
</dbReference>
<dbReference type="Gene3D" id="3.40.1620.10">
    <property type="entry name" value="YefM-like domain"/>
    <property type="match status" value="1"/>
</dbReference>
<evidence type="ECO:0000256" key="1">
    <source>
        <dbReference type="ARBA" id="ARBA00009981"/>
    </source>
</evidence>
<dbReference type="InterPro" id="IPR036165">
    <property type="entry name" value="YefM-like_sf"/>
</dbReference>
<dbReference type="Proteomes" id="UP000605201">
    <property type="component" value="Unassembled WGS sequence"/>
</dbReference>
<proteinExistence type="inferred from homology"/>
<sequence>MRTTWKLQDAKARFSKIVEDALKIGPQFVTRRGQKAVVIVSVEDYEELISNKPSLKEFLLNCPKMGNDFELERQKDFPRSIEF</sequence>
<comment type="similarity">
    <text evidence="1 2">Belongs to the phD/YefM antitoxin family.</text>
</comment>
<dbReference type="EMBL" id="JACNIG010000259">
    <property type="protein sequence ID" value="MBC8432987.1"/>
    <property type="molecule type" value="Genomic_DNA"/>
</dbReference>
<comment type="caution">
    <text evidence="3">The sequence shown here is derived from an EMBL/GenBank/DDBJ whole genome shotgun (WGS) entry which is preliminary data.</text>
</comment>
<dbReference type="AlphaFoldDB" id="A0A8J6P5P7"/>
<comment type="function">
    <text evidence="2">Antitoxin component of a type II toxin-antitoxin (TA) system.</text>
</comment>
<protein>
    <recommendedName>
        <fullName evidence="2">Antitoxin</fullName>
    </recommendedName>
</protein>
<evidence type="ECO:0000313" key="3">
    <source>
        <dbReference type="EMBL" id="MBC8432987.1"/>
    </source>
</evidence>
<reference evidence="3 4" key="1">
    <citation type="submission" date="2020-08" db="EMBL/GenBank/DDBJ databases">
        <title>Bridging the membrane lipid divide: bacteria of the FCB group superphylum have the potential to synthesize archaeal ether lipids.</title>
        <authorList>
            <person name="Villanueva L."/>
            <person name="Von Meijenfeldt F.A.B."/>
            <person name="Westbye A.B."/>
            <person name="Yadav S."/>
            <person name="Hopmans E.C."/>
            <person name="Dutilh B.E."/>
            <person name="Sinninghe Damste J.S."/>
        </authorList>
    </citation>
    <scope>NUCLEOTIDE SEQUENCE [LARGE SCALE GENOMIC DNA]</scope>
    <source>
        <strain evidence="3">NIOZ-UU17</strain>
    </source>
</reference>
<dbReference type="InterPro" id="IPR006442">
    <property type="entry name" value="Antitoxin_Phd/YefM"/>
</dbReference>
<evidence type="ECO:0000313" key="4">
    <source>
        <dbReference type="Proteomes" id="UP000605201"/>
    </source>
</evidence>
<name>A0A8J6P5P7_9BACT</name>
<gene>
    <name evidence="3" type="ORF">H8D96_13835</name>
</gene>
<accession>A0A8J6P5P7</accession>
<evidence type="ECO:0000256" key="2">
    <source>
        <dbReference type="RuleBase" id="RU362080"/>
    </source>
</evidence>
<dbReference type="Pfam" id="PF02604">
    <property type="entry name" value="PhdYeFM_antitox"/>
    <property type="match status" value="1"/>
</dbReference>
<organism evidence="3 4">
    <name type="scientific">Candidatus Desulfatibia vada</name>
    <dbReference type="NCBI Taxonomy" id="2841696"/>
    <lineage>
        <taxon>Bacteria</taxon>
        <taxon>Pseudomonadati</taxon>
        <taxon>Thermodesulfobacteriota</taxon>
        <taxon>Desulfobacteria</taxon>
        <taxon>Desulfobacterales</taxon>
        <taxon>Desulfobacterales incertae sedis</taxon>
        <taxon>Candidatus Desulfatibia</taxon>
    </lineage>
</organism>
<dbReference type="NCBIfam" id="TIGR01552">
    <property type="entry name" value="phd_fam"/>
    <property type="match status" value="1"/>
</dbReference>